<comment type="catalytic activity">
    <reaction evidence="1 8">
        <text>Hydrolysis of terminal non-reducing beta-D-galactose residues in beta-D-galactosides.</text>
        <dbReference type="EC" id="3.2.1.23"/>
    </reaction>
</comment>
<dbReference type="FunFam" id="3.20.20.80:FF:000040">
    <property type="entry name" value="Beta-galactosidase A"/>
    <property type="match status" value="1"/>
</dbReference>
<evidence type="ECO:0000256" key="7">
    <source>
        <dbReference type="ARBA" id="ARBA00023295"/>
    </source>
</evidence>
<comment type="similarity">
    <text evidence="2 9">Belongs to the glycosyl hydrolase 35 family.</text>
</comment>
<evidence type="ECO:0000256" key="2">
    <source>
        <dbReference type="ARBA" id="ARBA00009809"/>
    </source>
</evidence>
<accession>A0A8H2XFA8</accession>
<dbReference type="InterPro" id="IPR008979">
    <property type="entry name" value="Galactose-bd-like_sf"/>
</dbReference>
<dbReference type="Gene3D" id="2.60.120.260">
    <property type="entry name" value="Galactose-binding domain-like"/>
    <property type="match status" value="2"/>
</dbReference>
<dbReference type="EC" id="3.2.1.23" evidence="3 8"/>
<dbReference type="SUPFAM" id="SSF51445">
    <property type="entry name" value="(Trans)glycosidases"/>
    <property type="match status" value="1"/>
</dbReference>
<dbReference type="Pfam" id="PF13363">
    <property type="entry name" value="BetaGal_dom3"/>
    <property type="match status" value="1"/>
</dbReference>
<evidence type="ECO:0000256" key="5">
    <source>
        <dbReference type="ARBA" id="ARBA00022801"/>
    </source>
</evidence>
<dbReference type="PANTHER" id="PTHR23421">
    <property type="entry name" value="BETA-GALACTOSIDASE RELATED"/>
    <property type="match status" value="1"/>
</dbReference>
<dbReference type="Gene3D" id="2.60.390.10">
    <property type="entry name" value="Beta-galactosidase, domain 3"/>
    <property type="match status" value="1"/>
</dbReference>
<dbReference type="InterPro" id="IPR018954">
    <property type="entry name" value="Betagal_dom2"/>
</dbReference>
<dbReference type="InterPro" id="IPR019801">
    <property type="entry name" value="Glyco_hydro_35_CS"/>
</dbReference>
<dbReference type="InterPro" id="IPR025972">
    <property type="entry name" value="BetaGal_dom3"/>
</dbReference>
<evidence type="ECO:0000256" key="3">
    <source>
        <dbReference type="ARBA" id="ARBA00012756"/>
    </source>
</evidence>
<evidence type="ECO:0000313" key="11">
    <source>
        <dbReference type="EMBL" id="CAE6422382.1"/>
    </source>
</evidence>
<dbReference type="InterPro" id="IPR025300">
    <property type="entry name" value="BetaGal_jelly_roll_dom"/>
</dbReference>
<comment type="caution">
    <text evidence="11">The sequence shown here is derived from an EMBL/GenBank/DDBJ whole genome shotgun (WGS) entry which is preliminary data.</text>
</comment>
<evidence type="ECO:0000256" key="4">
    <source>
        <dbReference type="ARBA" id="ARBA00022729"/>
    </source>
</evidence>
<keyword evidence="6" id="KW-0325">Glycoprotein</keyword>
<dbReference type="Gene3D" id="3.20.20.80">
    <property type="entry name" value="Glycosidases"/>
    <property type="match status" value="2"/>
</dbReference>
<evidence type="ECO:0000313" key="12">
    <source>
        <dbReference type="Proteomes" id="UP000663850"/>
    </source>
</evidence>
<dbReference type="SMART" id="SM01029">
    <property type="entry name" value="BetaGal_dom2"/>
    <property type="match status" value="1"/>
</dbReference>
<dbReference type="InterPro" id="IPR037110">
    <property type="entry name" value="Betagal_dom2_sf"/>
</dbReference>
<dbReference type="Pfam" id="PF01301">
    <property type="entry name" value="Glyco_hydro_35"/>
    <property type="match status" value="1"/>
</dbReference>
<keyword evidence="7 8" id="KW-0326">Glycosidase</keyword>
<dbReference type="Pfam" id="PF13364">
    <property type="entry name" value="BetaGal_ABD2"/>
    <property type="match status" value="2"/>
</dbReference>
<evidence type="ECO:0000256" key="8">
    <source>
        <dbReference type="RuleBase" id="RU000675"/>
    </source>
</evidence>
<dbReference type="InterPro" id="IPR036833">
    <property type="entry name" value="BetaGal_dom3_sf"/>
</dbReference>
<sequence length="1165" mass="126627">MLGCVPEQRVLSYKSLVSSSSRTLSITKMRLSRVAVSAALLAQSLVSAETVPRAAPLASSGYTDAVQWDKYSLFVHGQRVFVWSGEFHPWRLPVRTCTIIMARYLPKNEGGRIQYCQHLYSLVIITLVTLFTGEMRLSQFAVSAALLAQSLVSAEIVPRAAPLASNGYTDAVQWDKYSLFVHGQRVFVWSGEFHPWRLPVPSLWPDIFQKMKAAGFNTASIYIHWGTISPSKDVIDMNYYRDVKPVFEAAKAAGMFLIYRPGPYINAETSAGGIPHWVTQIQGHLRTNASDYAAAWAPYMKAVSEAVKGYQVNEGGPVVAIQIENEYPQPEETGNPGKAGMMVDLQAAVRKYGIVVPTTFNDAGMNYNYASGLGKVDLYGLDSYFNGFDCRNTSHRSPVVENYYNYHLTSNPDTPHFIPEFQSGSLDPWGPDSPGLDACYNMTGPDYLASDVAHKNLWAQNVKMFNAYMLYGGTSWGHLPFHKGYTSYDNGASIRENRRLSTKYTEFKKQGFFLRSAPEFYKTDIVGNSPSGAVTVSDSAAFVTELRNPDTNAGFYVARQTYSPSTANLAFKLTVKASSGSIPVQVTLAGRQSKVIVTDFAFGSSRALYSTANVFFAGKLNGRDVLFLHGDIGVEHSVAVKFSGTPKVGGNKIATATTGSAGYTVLTFKPTTEGLTAVSSDSTGPLVLFATSTTVGTFWQPTINTGKGNYWQFDTNSTLLVGGPYLVRSAEIKGSTVALTGDLEKDTTVSIYGAPKGSKVTWNGKSVSVSASSIVDGLVEGKVTISKGQVNVPTLSNWKYSDSLPEISPKYDDSAWVVANHTTTTSPYKPYYGDGRVLYGCDYGYCEGPVFWRGHFNATGSEKSVNLSINGGEAFAASVWLNGKLVKTTYGKSTYPAYIWPIIDPAIEETDEVFTFPKGALVAGKNVLTILQDNTGLNETNDWNGDTSKSPRGIRGFQLPDGGKFGEWKVQGKLGGYTNFPDKTRGVFNEGGLYGERAGDIPSTFPDKTRGVFNEGGLYGERAGWHLPGFNAQSWTSRSLNQGLPSGKAGAGFFRTEFNLNIPSGKDVHVSFVVGGPKGPYRAVLFVNGWTMGKVASDLGPQYKFPVHEGILNYQGKNTVAFALWVLEDQSVKPTLSLAVDGVYEGGVGKIALTNPGWTSRGKVV</sequence>
<dbReference type="InterPro" id="IPR017853">
    <property type="entry name" value="GH"/>
</dbReference>
<name>A0A8H2XFA8_9AGAM</name>
<dbReference type="SUPFAM" id="SSF49785">
    <property type="entry name" value="Galactose-binding domain-like"/>
    <property type="match status" value="2"/>
</dbReference>
<feature type="domain" description="Beta-galactosidase" evidence="10">
    <location>
        <begin position="519"/>
        <end position="698"/>
    </location>
</feature>
<dbReference type="AlphaFoldDB" id="A0A8H2XFA8"/>
<dbReference type="EMBL" id="CAJMWZ010000639">
    <property type="protein sequence ID" value="CAE6422382.1"/>
    <property type="molecule type" value="Genomic_DNA"/>
</dbReference>
<dbReference type="GO" id="GO:0005975">
    <property type="term" value="P:carbohydrate metabolic process"/>
    <property type="evidence" value="ECO:0007669"/>
    <property type="project" value="InterPro"/>
</dbReference>
<evidence type="ECO:0000256" key="1">
    <source>
        <dbReference type="ARBA" id="ARBA00001412"/>
    </source>
</evidence>
<gene>
    <name evidence="11" type="ORF">RDB_LOCUS10998</name>
</gene>
<dbReference type="Pfam" id="PF10435">
    <property type="entry name" value="BetaGal_dom2"/>
    <property type="match status" value="1"/>
</dbReference>
<dbReference type="SUPFAM" id="SSF117100">
    <property type="entry name" value="Beta-galactosidase LacA, domain 3"/>
    <property type="match status" value="1"/>
</dbReference>
<keyword evidence="4" id="KW-0732">Signal</keyword>
<evidence type="ECO:0000256" key="6">
    <source>
        <dbReference type="ARBA" id="ARBA00023180"/>
    </source>
</evidence>
<dbReference type="GO" id="GO:0004565">
    <property type="term" value="F:beta-galactosidase activity"/>
    <property type="evidence" value="ECO:0007669"/>
    <property type="project" value="UniProtKB-EC"/>
</dbReference>
<keyword evidence="5 8" id="KW-0378">Hydrolase</keyword>
<evidence type="ECO:0000256" key="9">
    <source>
        <dbReference type="RuleBase" id="RU003679"/>
    </source>
</evidence>
<dbReference type="Gene3D" id="2.102.20.10">
    <property type="entry name" value="Beta-galactosidase, domain 2"/>
    <property type="match status" value="1"/>
</dbReference>
<dbReference type="PROSITE" id="PS01182">
    <property type="entry name" value="GLYCOSYL_HYDROL_F35"/>
    <property type="match status" value="1"/>
</dbReference>
<dbReference type="PRINTS" id="PR00742">
    <property type="entry name" value="GLHYDRLASE35"/>
</dbReference>
<proteinExistence type="inferred from homology"/>
<organism evidence="11 12">
    <name type="scientific">Rhizoctonia solani</name>
    <dbReference type="NCBI Taxonomy" id="456999"/>
    <lineage>
        <taxon>Eukaryota</taxon>
        <taxon>Fungi</taxon>
        <taxon>Dikarya</taxon>
        <taxon>Basidiomycota</taxon>
        <taxon>Agaricomycotina</taxon>
        <taxon>Agaricomycetes</taxon>
        <taxon>Cantharellales</taxon>
        <taxon>Ceratobasidiaceae</taxon>
        <taxon>Rhizoctonia</taxon>
    </lineage>
</organism>
<protein>
    <recommendedName>
        <fullName evidence="3 8">Beta-galactosidase</fullName>
        <ecNumber evidence="3 8">3.2.1.23</ecNumber>
    </recommendedName>
</protein>
<reference evidence="11" key="1">
    <citation type="submission" date="2021-01" db="EMBL/GenBank/DDBJ databases">
        <authorList>
            <person name="Kaushik A."/>
        </authorList>
    </citation>
    <scope>NUCLEOTIDE SEQUENCE</scope>
    <source>
        <strain evidence="11">Type strain: AG8-Rh-89/</strain>
    </source>
</reference>
<evidence type="ECO:0000259" key="10">
    <source>
        <dbReference type="SMART" id="SM01029"/>
    </source>
</evidence>
<dbReference type="InterPro" id="IPR001944">
    <property type="entry name" value="Glycoside_Hdrlase_35"/>
</dbReference>
<dbReference type="SUPFAM" id="SSF51011">
    <property type="entry name" value="Glycosyl hydrolase domain"/>
    <property type="match status" value="1"/>
</dbReference>
<dbReference type="Proteomes" id="UP000663850">
    <property type="component" value="Unassembled WGS sequence"/>
</dbReference>
<dbReference type="InterPro" id="IPR031330">
    <property type="entry name" value="Gly_Hdrlase_35_cat"/>
</dbReference>